<dbReference type="Gene3D" id="2.60.120.200">
    <property type="match status" value="3"/>
</dbReference>
<name>A0A9W9ZXU1_9CNID</name>
<feature type="region of interest" description="Disordered" evidence="7">
    <location>
        <begin position="736"/>
        <end position="796"/>
    </location>
</feature>
<keyword evidence="8" id="KW-0732">Signal</keyword>
<dbReference type="Proteomes" id="UP001163046">
    <property type="component" value="Unassembled WGS sequence"/>
</dbReference>
<feature type="compositionally biased region" description="Basic residues" evidence="7">
    <location>
        <begin position="781"/>
        <end position="796"/>
    </location>
</feature>
<feature type="disulfide bond" evidence="6">
    <location>
        <begin position="58"/>
        <end position="75"/>
    </location>
</feature>
<dbReference type="Gene3D" id="2.10.25.10">
    <property type="entry name" value="Laminin"/>
    <property type="match status" value="1"/>
</dbReference>
<keyword evidence="4 6" id="KW-1015">Disulfide bond</keyword>
<protein>
    <submittedName>
        <fullName evidence="11">Neuronal pentraxin-1</fullName>
    </submittedName>
</protein>
<dbReference type="PRINTS" id="PR00895">
    <property type="entry name" value="PENTAXIN"/>
</dbReference>
<comment type="cofactor">
    <cofactor evidence="1">
        <name>Ca(2+)</name>
        <dbReference type="ChEBI" id="CHEBI:29108"/>
    </cofactor>
</comment>
<evidence type="ECO:0000256" key="7">
    <source>
        <dbReference type="SAM" id="MobiDB-lite"/>
    </source>
</evidence>
<feature type="disulfide bond" evidence="6">
    <location>
        <begin position="77"/>
        <end position="86"/>
    </location>
</feature>
<dbReference type="OrthoDB" id="8871962at2759"/>
<feature type="domain" description="Pentraxin (PTX)" evidence="10">
    <location>
        <begin position="525"/>
        <end position="741"/>
    </location>
</feature>
<evidence type="ECO:0000256" key="6">
    <source>
        <dbReference type="PROSITE-ProRule" id="PRU00076"/>
    </source>
</evidence>
<evidence type="ECO:0000256" key="5">
    <source>
        <dbReference type="ARBA" id="ARBA00023180"/>
    </source>
</evidence>
<feature type="signal peptide" evidence="8">
    <location>
        <begin position="1"/>
        <end position="19"/>
    </location>
</feature>
<feature type="domain" description="Pentraxin (PTX)" evidence="10">
    <location>
        <begin position="306"/>
        <end position="517"/>
    </location>
</feature>
<feature type="chain" id="PRO_5040734662" evidence="8">
    <location>
        <begin position="20"/>
        <end position="796"/>
    </location>
</feature>
<dbReference type="InterPro" id="IPR051360">
    <property type="entry name" value="Neuronal_Pentraxin_Related"/>
</dbReference>
<reference evidence="11" key="1">
    <citation type="submission" date="2023-01" db="EMBL/GenBank/DDBJ databases">
        <title>Genome assembly of the deep-sea coral Lophelia pertusa.</title>
        <authorList>
            <person name="Herrera S."/>
            <person name="Cordes E."/>
        </authorList>
    </citation>
    <scope>NUCLEOTIDE SEQUENCE</scope>
    <source>
        <strain evidence="11">USNM1676648</strain>
        <tissue evidence="11">Polyp</tissue>
    </source>
</reference>
<dbReference type="PANTHER" id="PTHR19277:SF125">
    <property type="entry name" value="B6"/>
    <property type="match status" value="1"/>
</dbReference>
<comment type="caution">
    <text evidence="11">The sequence shown here is derived from an EMBL/GenBank/DDBJ whole genome shotgun (WGS) entry which is preliminary data.</text>
</comment>
<dbReference type="SUPFAM" id="SSF57196">
    <property type="entry name" value="EGF/Laminin"/>
    <property type="match status" value="1"/>
</dbReference>
<feature type="domain" description="Pentraxin (PTX)" evidence="10">
    <location>
        <begin position="96"/>
        <end position="301"/>
    </location>
</feature>
<organism evidence="11 12">
    <name type="scientific">Desmophyllum pertusum</name>
    <dbReference type="NCBI Taxonomy" id="174260"/>
    <lineage>
        <taxon>Eukaryota</taxon>
        <taxon>Metazoa</taxon>
        <taxon>Cnidaria</taxon>
        <taxon>Anthozoa</taxon>
        <taxon>Hexacorallia</taxon>
        <taxon>Scleractinia</taxon>
        <taxon>Caryophylliina</taxon>
        <taxon>Caryophylliidae</taxon>
        <taxon>Desmophyllum</taxon>
    </lineage>
</organism>
<dbReference type="SMART" id="SM00159">
    <property type="entry name" value="PTX"/>
    <property type="match status" value="1"/>
</dbReference>
<evidence type="ECO:0000313" key="12">
    <source>
        <dbReference type="Proteomes" id="UP001163046"/>
    </source>
</evidence>
<dbReference type="PROSITE" id="PS50026">
    <property type="entry name" value="EGF_3"/>
    <property type="match status" value="1"/>
</dbReference>
<keyword evidence="12" id="KW-1185">Reference proteome</keyword>
<dbReference type="EMBL" id="MU825444">
    <property type="protein sequence ID" value="KAJ7388988.1"/>
    <property type="molecule type" value="Genomic_DNA"/>
</dbReference>
<evidence type="ECO:0000256" key="3">
    <source>
        <dbReference type="ARBA" id="ARBA00022837"/>
    </source>
</evidence>
<dbReference type="InterPro" id="IPR001759">
    <property type="entry name" value="PTX_dom"/>
</dbReference>
<dbReference type="PANTHER" id="PTHR19277">
    <property type="entry name" value="PENTRAXIN"/>
    <property type="match status" value="1"/>
</dbReference>
<evidence type="ECO:0000256" key="4">
    <source>
        <dbReference type="ARBA" id="ARBA00023157"/>
    </source>
</evidence>
<dbReference type="Pfam" id="PF13385">
    <property type="entry name" value="Laminin_G_3"/>
    <property type="match status" value="2"/>
</dbReference>
<evidence type="ECO:0000259" key="10">
    <source>
        <dbReference type="PROSITE" id="PS51828"/>
    </source>
</evidence>
<evidence type="ECO:0000259" key="9">
    <source>
        <dbReference type="PROSITE" id="PS50026"/>
    </source>
</evidence>
<dbReference type="Pfam" id="PF00354">
    <property type="entry name" value="Pentaxin"/>
    <property type="match status" value="1"/>
</dbReference>
<evidence type="ECO:0000256" key="1">
    <source>
        <dbReference type="ARBA" id="ARBA00001913"/>
    </source>
</evidence>
<sequence length="796" mass="88850">MKTFVSLCCFLAHIGVSLCDPSPDPPPNPPKSTELSLSWRTGDFHAEKDDDPCRSSPCSNGGRCVLTDACNGYKCMCHPLNKGEHCKQWRDGAEDFDLKVSYGSTKGYASYNLTSTQTSVAKSFTICFWMKSVMEPGAKVALFTYFSTRGQVIFRVKYEESIDDLTFHGHDNCKLVSVKVPELKDQSWHHVCATWENTAGMASLFVDGAMRVRGHGKLIGTKFSWDGVLFLGGNRDVSASATCILTCVRLWERAIKERELTMVYADKKCENHDEVFMTWPLLKRADLQGNATWTNSSSLLKDLQELDFEVTFPQDTVGSTDYISMDSFSFPLLSHLTVCLWERSSAVQLTKMSVVSYSITAGDNAFVMDMEGVSGALALTTRIDNVEGVKTLTPTTILKNDFWKHLCLAWSSTTGYYQFYINGSSNEKGTLKLHHTIPTNGLLIIGAKKSAAGLVNRYAGTMSCLQMWKNRLSDEKIMALFENNRCEKWFEPFFNWNEVKSGTAVGNVNFTMPSSITKPYTVSGEDFDAVFPTRSTDGYIVVDSMPDLSSLTVTLWAQAYACSEKHTFLIYSTTDREKEIHLKLENTSDGASPVCKWSITIKDVELASRSLALSDSNWHFVAFSWASDSGTYRFWVDGEKSVGIKFASQEIAGGGKIYIGQQEGKDAQMTKNRFAGRITCLQMWKTFLTDVDIVAMYNTKHSEDGDCHHTHDVSNRFLTWAQVKTAKATGEVSLYSPSSSSIERNDTEHEVNPSAAHSVATTTTVSVSSSRRRSSSSSSSSRRRIFSSRRRRRSSW</sequence>
<evidence type="ECO:0000313" key="11">
    <source>
        <dbReference type="EMBL" id="KAJ7388988.1"/>
    </source>
</evidence>
<proteinExistence type="predicted"/>
<comment type="caution">
    <text evidence="6">Lacks conserved residue(s) required for the propagation of feature annotation.</text>
</comment>
<dbReference type="InterPro" id="IPR013320">
    <property type="entry name" value="ConA-like_dom_sf"/>
</dbReference>
<gene>
    <name evidence="11" type="primary">NPTX1_12</name>
    <name evidence="11" type="ORF">OS493_034377</name>
</gene>
<keyword evidence="6" id="KW-0245">EGF-like domain</keyword>
<dbReference type="PROSITE" id="PS00022">
    <property type="entry name" value="EGF_1"/>
    <property type="match status" value="1"/>
</dbReference>
<keyword evidence="5" id="KW-0325">Glycoprotein</keyword>
<dbReference type="InterPro" id="IPR000742">
    <property type="entry name" value="EGF"/>
</dbReference>
<dbReference type="SUPFAM" id="SSF49899">
    <property type="entry name" value="Concanavalin A-like lectins/glucanases"/>
    <property type="match status" value="3"/>
</dbReference>
<keyword evidence="2" id="KW-0479">Metal-binding</keyword>
<feature type="compositionally biased region" description="Low complexity" evidence="7">
    <location>
        <begin position="761"/>
        <end position="780"/>
    </location>
</feature>
<evidence type="ECO:0000256" key="2">
    <source>
        <dbReference type="ARBA" id="ARBA00022723"/>
    </source>
</evidence>
<dbReference type="AlphaFoldDB" id="A0A9W9ZXU1"/>
<feature type="domain" description="EGF-like" evidence="9">
    <location>
        <begin position="49"/>
        <end position="87"/>
    </location>
</feature>
<dbReference type="GO" id="GO:0046872">
    <property type="term" value="F:metal ion binding"/>
    <property type="evidence" value="ECO:0007669"/>
    <property type="project" value="UniProtKB-KW"/>
</dbReference>
<accession>A0A9W9ZXU1</accession>
<dbReference type="CDD" id="cd00054">
    <property type="entry name" value="EGF_CA"/>
    <property type="match status" value="1"/>
</dbReference>
<evidence type="ECO:0000256" key="8">
    <source>
        <dbReference type="SAM" id="SignalP"/>
    </source>
</evidence>
<keyword evidence="3" id="KW-0106">Calcium</keyword>
<dbReference type="PROSITE" id="PS51828">
    <property type="entry name" value="PTX_2"/>
    <property type="match status" value="3"/>
</dbReference>